<dbReference type="Proteomes" id="UP000186583">
    <property type="component" value="Unassembled WGS sequence"/>
</dbReference>
<gene>
    <name evidence="3" type="ORF">CCHL11_08705</name>
</gene>
<dbReference type="AlphaFoldDB" id="A0A1Q8RHC7"/>
<proteinExistence type="predicted"/>
<keyword evidence="2" id="KW-1133">Transmembrane helix</keyword>
<accession>A0A1Q8RHC7</accession>
<keyword evidence="4" id="KW-1185">Reference proteome</keyword>
<evidence type="ECO:0000313" key="4">
    <source>
        <dbReference type="Proteomes" id="UP000186583"/>
    </source>
</evidence>
<feature type="region of interest" description="Disordered" evidence="1">
    <location>
        <begin position="94"/>
        <end position="156"/>
    </location>
</feature>
<feature type="compositionally biased region" description="Polar residues" evidence="1">
    <location>
        <begin position="51"/>
        <end position="65"/>
    </location>
</feature>
<evidence type="ECO:0000313" key="3">
    <source>
        <dbReference type="EMBL" id="OLN83717.1"/>
    </source>
</evidence>
<sequence>MSSTRAFRLGSALRPSTFRSVQRVPRRYAHSEPVRNTKQYTGGSQPPPAASNETKVPTKPSEVNNRGTIFAIGGVTLVLAAFFMSLTGSPDRVAGVADATTRGGSGIGTISGPSFSGKSGAEKDLESTTGMDPDRSTGVAGLKSEQTNPHARKAKN</sequence>
<feature type="region of interest" description="Disordered" evidence="1">
    <location>
        <begin position="18"/>
        <end position="65"/>
    </location>
</feature>
<feature type="transmembrane region" description="Helical" evidence="2">
    <location>
        <begin position="67"/>
        <end position="86"/>
    </location>
</feature>
<evidence type="ECO:0000256" key="2">
    <source>
        <dbReference type="SAM" id="Phobius"/>
    </source>
</evidence>
<reference evidence="3 4" key="1">
    <citation type="submission" date="2016-11" db="EMBL/GenBank/DDBJ databases">
        <title>Draft Genome Assembly of Colletotrichum chlorophyti a pathogen of herbaceous plants.</title>
        <authorList>
            <person name="Gan P."/>
            <person name="Narusaka M."/>
            <person name="Tsushima A."/>
            <person name="Narusaka Y."/>
            <person name="Takano Y."/>
            <person name="Shirasu K."/>
        </authorList>
    </citation>
    <scope>NUCLEOTIDE SEQUENCE [LARGE SCALE GENOMIC DNA]</scope>
    <source>
        <strain evidence="3 4">NTL11</strain>
    </source>
</reference>
<keyword evidence="2" id="KW-0812">Transmembrane</keyword>
<keyword evidence="2" id="KW-0472">Membrane</keyword>
<comment type="caution">
    <text evidence="3">The sequence shown here is derived from an EMBL/GenBank/DDBJ whole genome shotgun (WGS) entry which is preliminary data.</text>
</comment>
<organism evidence="3 4">
    <name type="scientific">Colletotrichum chlorophyti</name>
    <dbReference type="NCBI Taxonomy" id="708187"/>
    <lineage>
        <taxon>Eukaryota</taxon>
        <taxon>Fungi</taxon>
        <taxon>Dikarya</taxon>
        <taxon>Ascomycota</taxon>
        <taxon>Pezizomycotina</taxon>
        <taxon>Sordariomycetes</taxon>
        <taxon>Hypocreomycetidae</taxon>
        <taxon>Glomerellales</taxon>
        <taxon>Glomerellaceae</taxon>
        <taxon>Colletotrichum</taxon>
    </lineage>
</organism>
<name>A0A1Q8RHC7_9PEZI</name>
<dbReference type="EMBL" id="MPGH01000199">
    <property type="protein sequence ID" value="OLN83717.1"/>
    <property type="molecule type" value="Genomic_DNA"/>
</dbReference>
<dbReference type="OrthoDB" id="4844778at2759"/>
<protein>
    <submittedName>
        <fullName evidence="3">Uncharacterized protein</fullName>
    </submittedName>
</protein>
<evidence type="ECO:0000256" key="1">
    <source>
        <dbReference type="SAM" id="MobiDB-lite"/>
    </source>
</evidence>